<evidence type="ECO:0000256" key="3">
    <source>
        <dbReference type="ARBA" id="ARBA00022989"/>
    </source>
</evidence>
<dbReference type="Pfam" id="PF07690">
    <property type="entry name" value="MFS_1"/>
    <property type="match status" value="1"/>
</dbReference>
<dbReference type="SUPFAM" id="SSF103473">
    <property type="entry name" value="MFS general substrate transporter"/>
    <property type="match status" value="1"/>
</dbReference>
<evidence type="ECO:0000313" key="8">
    <source>
        <dbReference type="Proteomes" id="UP000235786"/>
    </source>
</evidence>
<evidence type="ECO:0000256" key="1">
    <source>
        <dbReference type="ARBA" id="ARBA00004141"/>
    </source>
</evidence>
<keyword evidence="3 6" id="KW-1133">Transmembrane helix</keyword>
<dbReference type="Proteomes" id="UP000235786">
    <property type="component" value="Unassembled WGS sequence"/>
</dbReference>
<dbReference type="Gene3D" id="1.20.1720.10">
    <property type="entry name" value="Multidrug resistance protein D"/>
    <property type="match status" value="1"/>
</dbReference>
<dbReference type="CDD" id="cd17323">
    <property type="entry name" value="MFS_Tpo1_MDR_like"/>
    <property type="match status" value="1"/>
</dbReference>
<evidence type="ECO:0000256" key="4">
    <source>
        <dbReference type="ARBA" id="ARBA00023136"/>
    </source>
</evidence>
<protein>
    <submittedName>
        <fullName evidence="7">MFS multidrug transporter-like protein</fullName>
    </submittedName>
</protein>
<evidence type="ECO:0000313" key="7">
    <source>
        <dbReference type="EMBL" id="PMD33166.1"/>
    </source>
</evidence>
<dbReference type="OrthoDB" id="3936150at2759"/>
<evidence type="ECO:0000256" key="5">
    <source>
        <dbReference type="SAM" id="MobiDB-lite"/>
    </source>
</evidence>
<evidence type="ECO:0000256" key="2">
    <source>
        <dbReference type="ARBA" id="ARBA00022692"/>
    </source>
</evidence>
<feature type="transmembrane region" description="Helical" evidence="6">
    <location>
        <begin position="113"/>
        <end position="134"/>
    </location>
</feature>
<keyword evidence="8" id="KW-1185">Reference proteome</keyword>
<dbReference type="AlphaFoldDB" id="A0A2J6R3S6"/>
<feature type="transmembrane region" description="Helical" evidence="6">
    <location>
        <begin position="394"/>
        <end position="422"/>
    </location>
</feature>
<dbReference type="GO" id="GO:0005886">
    <property type="term" value="C:plasma membrane"/>
    <property type="evidence" value="ECO:0007669"/>
    <property type="project" value="TreeGrafter"/>
</dbReference>
<dbReference type="PANTHER" id="PTHR23502:SF38">
    <property type="entry name" value="POLYAMINE TRANSPORTER 4"/>
    <property type="match status" value="1"/>
</dbReference>
<reference evidence="7 8" key="1">
    <citation type="submission" date="2016-04" db="EMBL/GenBank/DDBJ databases">
        <title>A degradative enzymes factory behind the ericoid mycorrhizal symbiosis.</title>
        <authorList>
            <consortium name="DOE Joint Genome Institute"/>
            <person name="Martino E."/>
            <person name="Morin E."/>
            <person name="Grelet G."/>
            <person name="Kuo A."/>
            <person name="Kohler A."/>
            <person name="Daghino S."/>
            <person name="Barry K."/>
            <person name="Choi C."/>
            <person name="Cichocki N."/>
            <person name="Clum A."/>
            <person name="Copeland A."/>
            <person name="Hainaut M."/>
            <person name="Haridas S."/>
            <person name="Labutti K."/>
            <person name="Lindquist E."/>
            <person name="Lipzen A."/>
            <person name="Khouja H.-R."/>
            <person name="Murat C."/>
            <person name="Ohm R."/>
            <person name="Olson A."/>
            <person name="Spatafora J."/>
            <person name="Veneault-Fourrey C."/>
            <person name="Henrissat B."/>
            <person name="Grigoriev I."/>
            <person name="Martin F."/>
            <person name="Perotto S."/>
        </authorList>
    </citation>
    <scope>NUCLEOTIDE SEQUENCE [LARGE SCALE GENOMIC DNA]</scope>
    <source>
        <strain evidence="7 8">F</strain>
    </source>
</reference>
<feature type="transmembrane region" description="Helical" evidence="6">
    <location>
        <begin position="434"/>
        <end position="451"/>
    </location>
</feature>
<dbReference type="STRING" id="1149755.A0A2J6R3S6"/>
<dbReference type="GO" id="GO:0000297">
    <property type="term" value="F:spermine transmembrane transporter activity"/>
    <property type="evidence" value="ECO:0007669"/>
    <property type="project" value="TreeGrafter"/>
</dbReference>
<feature type="transmembrane region" description="Helical" evidence="6">
    <location>
        <begin position="146"/>
        <end position="164"/>
    </location>
</feature>
<feature type="transmembrane region" description="Helical" evidence="6">
    <location>
        <begin position="369"/>
        <end position="388"/>
    </location>
</feature>
<comment type="subcellular location">
    <subcellularLocation>
        <location evidence="1">Membrane</location>
        <topology evidence="1">Multi-pass membrane protein</topology>
    </subcellularLocation>
</comment>
<dbReference type="EMBL" id="KZ613956">
    <property type="protein sequence ID" value="PMD33166.1"/>
    <property type="molecule type" value="Genomic_DNA"/>
</dbReference>
<accession>A0A2J6R3S6</accession>
<feature type="transmembrane region" description="Helical" evidence="6">
    <location>
        <begin position="463"/>
        <end position="485"/>
    </location>
</feature>
<evidence type="ECO:0000256" key="6">
    <source>
        <dbReference type="SAM" id="Phobius"/>
    </source>
</evidence>
<proteinExistence type="predicted"/>
<feature type="region of interest" description="Disordered" evidence="5">
    <location>
        <begin position="68"/>
        <end position="97"/>
    </location>
</feature>
<keyword evidence="4 6" id="KW-0472">Membrane</keyword>
<dbReference type="InterPro" id="IPR011701">
    <property type="entry name" value="MFS"/>
</dbReference>
<dbReference type="Gene3D" id="1.20.1250.20">
    <property type="entry name" value="MFS general substrate transporter like domains"/>
    <property type="match status" value="1"/>
</dbReference>
<keyword evidence="2 6" id="KW-0812">Transmembrane</keyword>
<feature type="transmembrane region" description="Helical" evidence="6">
    <location>
        <begin position="285"/>
        <end position="311"/>
    </location>
</feature>
<feature type="transmembrane region" description="Helical" evidence="6">
    <location>
        <begin position="323"/>
        <end position="348"/>
    </location>
</feature>
<name>A0A2J6R3S6_HYAVF</name>
<organism evidence="7 8">
    <name type="scientific">Hyaloscypha variabilis (strain UAMH 11265 / GT02V1 / F)</name>
    <name type="common">Meliniomyces variabilis</name>
    <dbReference type="NCBI Taxonomy" id="1149755"/>
    <lineage>
        <taxon>Eukaryota</taxon>
        <taxon>Fungi</taxon>
        <taxon>Dikarya</taxon>
        <taxon>Ascomycota</taxon>
        <taxon>Pezizomycotina</taxon>
        <taxon>Leotiomycetes</taxon>
        <taxon>Helotiales</taxon>
        <taxon>Hyaloscyphaceae</taxon>
        <taxon>Hyaloscypha</taxon>
        <taxon>Hyaloscypha variabilis</taxon>
    </lineage>
</organism>
<dbReference type="PANTHER" id="PTHR23502">
    <property type="entry name" value="MAJOR FACILITATOR SUPERFAMILY"/>
    <property type="match status" value="1"/>
</dbReference>
<gene>
    <name evidence="7" type="ORF">L207DRAFT_547899</name>
</gene>
<dbReference type="GO" id="GO:0015606">
    <property type="term" value="F:spermidine transmembrane transporter activity"/>
    <property type="evidence" value="ECO:0007669"/>
    <property type="project" value="TreeGrafter"/>
</dbReference>
<dbReference type="InterPro" id="IPR036259">
    <property type="entry name" value="MFS_trans_sf"/>
</dbReference>
<sequence length="500" mass="54345">MIGQLGIAERMSRLLAIFVSIFGYRKQINSHNGSEQYLIETARLTIRGYRGFYSRNLRPASAKSLSSLMVGSHGPEENVHQAEATTSLPDWSGPNDPQNPPNWSLLSRSLHSLVPASLILAVALGSSVYIPGYLEVMQEFNVSSTVAILPFTTYVLGLSFGPVLGAPISETRGRKVVFLVCTPIYALFVVGCPKANNSAALVVLRFFAGMFGSPPVAVGGGTTADLSTPANRGVMLTFIALKTILAQRRKRAGVDAAPSGGPAAIKFLVMVTLTRPMHMLFVEPIVAALSIYVAFDFATVYSFFVAFPFVFAEVYNFTPEQSGLTFLSLVLGSCFGGAINILCDRVLYQRLLRKSQLDPTKQMVPEMRLYCTMIGSILAPIGLFWFAWTARSSIHWICPLIGGFLVAAGNVSISTGAIVYMIDSYESTLSASAFAANGILRYVVGACLPLSTLQMYNSLHVDWATSLLGFVALAMLPIPSVLYKWGHQLRLRSRYQTNKV</sequence>